<dbReference type="Proteomes" id="UP000318821">
    <property type="component" value="Unassembled WGS sequence"/>
</dbReference>
<evidence type="ECO:0000313" key="3">
    <source>
        <dbReference type="Proteomes" id="UP000318821"/>
    </source>
</evidence>
<evidence type="ECO:0000256" key="1">
    <source>
        <dbReference type="SAM" id="MobiDB-lite"/>
    </source>
</evidence>
<sequence length="440" mass="47959">MSFSCMVKPRHGLAFAELDNDYAGHRSHPVSMLTADDAIVMPLREGAQVPAACIHRFKGPAHGAPVHPPRDRVVLCQAHLCSEHPWRSAEAGPASRWDEIPRPKPRSGLHIALDEVALRFWAVAKTRRAKLFSPQRLCVLRGDGAADPAERLREARARRAATPDESRIDAALSAVHMRSTREPRRCKPCSIAAAALERLSASTEGDFMATDPALSSPPTALSSFNSSSTTASAQSTPAAQNRGALAAQDTHAALSSEPRWEYGLTKKCVLTLTIKPVSCLAMVRITTPLHPEASSPLPQRELKSSTDRELCSVTYNQRKGAKMDISDTPRGQKRLRGSEYSKEDIYRLRIKPVRNFSICRVLEAGGSAPAGEAQRHSELLSSSPAVAPCFTEITQRSGATTANADDARKVDRGRAHHYAKADIMSLRLKPLKGYAVYRVS</sequence>
<name>A0A504WZV5_LEIDO</name>
<accession>A0A504WZV5</accession>
<dbReference type="AlphaFoldDB" id="A0A504WZV5"/>
<feature type="region of interest" description="Disordered" evidence="1">
    <location>
        <begin position="207"/>
        <end position="250"/>
    </location>
</feature>
<evidence type="ECO:0000313" key="2">
    <source>
        <dbReference type="EMBL" id="TPP42202.1"/>
    </source>
</evidence>
<dbReference type="VEuPathDB" id="TriTrypDB:LdCL_360030700"/>
<reference evidence="3" key="1">
    <citation type="submission" date="2019-02" db="EMBL/GenBank/DDBJ databases">
        <title>FDA dAtabase for Regulatory Grade micrObial Sequences (FDA-ARGOS): Supporting development and validation of Infectious Disease Dx tests.</title>
        <authorList>
            <person name="Duncan R."/>
            <person name="Fisher C."/>
            <person name="Tallon L."/>
            <person name="Sadzewicz L."/>
            <person name="Sengamalay N."/>
            <person name="Ott S."/>
            <person name="Godinez A."/>
            <person name="Nagaraj S."/>
            <person name="Vavikolanu K."/>
            <person name="Vyas G."/>
            <person name="Nadendla S."/>
            <person name="Aluvathingal J."/>
            <person name="Sichtig H."/>
        </authorList>
    </citation>
    <scope>NUCLEOTIDE SEQUENCE [LARGE SCALE GENOMIC DNA]</scope>
    <source>
        <strain evidence="3">FDAARGOS_360</strain>
    </source>
</reference>
<proteinExistence type="predicted"/>
<protein>
    <submittedName>
        <fullName evidence="2">Uncharacterized protein</fullName>
    </submittedName>
</protein>
<organism evidence="2 3">
    <name type="scientific">Leishmania donovani</name>
    <dbReference type="NCBI Taxonomy" id="5661"/>
    <lineage>
        <taxon>Eukaryota</taxon>
        <taxon>Discoba</taxon>
        <taxon>Euglenozoa</taxon>
        <taxon>Kinetoplastea</taxon>
        <taxon>Metakinetoplastina</taxon>
        <taxon>Trypanosomatida</taxon>
        <taxon>Trypanosomatidae</taxon>
        <taxon>Leishmaniinae</taxon>
        <taxon>Leishmania</taxon>
    </lineage>
</organism>
<comment type="caution">
    <text evidence="2">The sequence shown here is derived from an EMBL/GenBank/DDBJ whole genome shotgun (WGS) entry which is preliminary data.</text>
</comment>
<feature type="compositionally biased region" description="Low complexity" evidence="1">
    <location>
        <begin position="212"/>
        <end position="239"/>
    </location>
</feature>
<dbReference type="VEuPathDB" id="TriTrypDB:LDHU3_36.3340"/>
<dbReference type="EMBL" id="RHLD01000002">
    <property type="protein sequence ID" value="TPP42202.1"/>
    <property type="molecule type" value="Genomic_DNA"/>
</dbReference>
<dbReference type="VEuPathDB" id="TriTrypDB:LdCL_360030800"/>
<gene>
    <name evidence="2" type="ORF">CGC20_28720</name>
</gene>